<keyword evidence="5" id="KW-1185">Reference proteome</keyword>
<organism evidence="4 5">
    <name type="scientific">Minwuia thermotolerans</name>
    <dbReference type="NCBI Taxonomy" id="2056226"/>
    <lineage>
        <taxon>Bacteria</taxon>
        <taxon>Pseudomonadati</taxon>
        <taxon>Pseudomonadota</taxon>
        <taxon>Alphaproteobacteria</taxon>
        <taxon>Minwuiales</taxon>
        <taxon>Minwuiaceae</taxon>
        <taxon>Minwuia</taxon>
    </lineage>
</organism>
<dbReference type="PANTHER" id="PTHR34295:SF1">
    <property type="entry name" value="BIOTIN TRANSPORTER BIOY"/>
    <property type="match status" value="1"/>
</dbReference>
<feature type="transmembrane region" description="Helical" evidence="3">
    <location>
        <begin position="173"/>
        <end position="193"/>
    </location>
</feature>
<comment type="caution">
    <text evidence="4">The sequence shown here is derived from an EMBL/GenBank/DDBJ whole genome shotgun (WGS) entry which is preliminary data.</text>
</comment>
<dbReference type="GO" id="GO:0015225">
    <property type="term" value="F:biotin transmembrane transporter activity"/>
    <property type="evidence" value="ECO:0007669"/>
    <property type="project" value="UniProtKB-UniRule"/>
</dbReference>
<evidence type="ECO:0000256" key="2">
    <source>
        <dbReference type="PIRNR" id="PIRNR016661"/>
    </source>
</evidence>
<proteinExistence type="inferred from homology"/>
<dbReference type="Pfam" id="PF02632">
    <property type="entry name" value="BioY"/>
    <property type="match status" value="1"/>
</dbReference>
<dbReference type="PANTHER" id="PTHR34295">
    <property type="entry name" value="BIOTIN TRANSPORTER BIOY"/>
    <property type="match status" value="1"/>
</dbReference>
<feature type="transmembrane region" description="Helical" evidence="3">
    <location>
        <begin position="20"/>
        <end position="42"/>
    </location>
</feature>
<feature type="transmembrane region" description="Helical" evidence="3">
    <location>
        <begin position="54"/>
        <end position="76"/>
    </location>
</feature>
<name>A0A2M9FZG8_9PROT</name>
<feature type="transmembrane region" description="Helical" evidence="3">
    <location>
        <begin position="96"/>
        <end position="120"/>
    </location>
</feature>
<keyword evidence="2 3" id="KW-0472">Membrane</keyword>
<keyword evidence="2" id="KW-0813">Transport</keyword>
<evidence type="ECO:0000313" key="5">
    <source>
        <dbReference type="Proteomes" id="UP000229498"/>
    </source>
</evidence>
<dbReference type="RefSeq" id="WP_109794967.1">
    <property type="nucleotide sequence ID" value="NZ_PHIG01000038.1"/>
</dbReference>
<protein>
    <recommendedName>
        <fullName evidence="2">Biotin transporter</fullName>
    </recommendedName>
</protein>
<comment type="similarity">
    <text evidence="1 2">Belongs to the BioY family.</text>
</comment>
<evidence type="ECO:0000256" key="1">
    <source>
        <dbReference type="ARBA" id="ARBA00010692"/>
    </source>
</evidence>
<keyword evidence="2" id="KW-1003">Cell membrane</keyword>
<evidence type="ECO:0000313" key="4">
    <source>
        <dbReference type="EMBL" id="PJK28862.1"/>
    </source>
</evidence>
<dbReference type="PIRSF" id="PIRSF016661">
    <property type="entry name" value="BioY"/>
    <property type="match status" value="1"/>
</dbReference>
<dbReference type="Proteomes" id="UP000229498">
    <property type="component" value="Unassembled WGS sequence"/>
</dbReference>
<comment type="subcellular location">
    <subcellularLocation>
        <location evidence="2">Cell membrane</location>
        <topology evidence="2">Multi-pass membrane protein</topology>
    </subcellularLocation>
</comment>
<dbReference type="GO" id="GO:0005886">
    <property type="term" value="C:plasma membrane"/>
    <property type="evidence" value="ECO:0007669"/>
    <property type="project" value="UniProtKB-SubCell"/>
</dbReference>
<dbReference type="Gene3D" id="1.10.1760.20">
    <property type="match status" value="1"/>
</dbReference>
<sequence length="196" mass="20614">MRSTAAPLDGIGTSHRFTRSAWFLAFMVMGTIILTMSAKAKVPMWPVEMSLQTLAVFTIAATFGLRLGMATVLLYLMEGALGMPVFQGTPEKGLGVAYMAGPTGGYLAGFVAATAIVGWASDRGWWRNPLKIGAAMLLGEVAILALGALWLAYLLGVDMAIAYGIGPFIVTDLVKLALAAGLATVLGGFIARLSRR</sequence>
<dbReference type="InterPro" id="IPR003784">
    <property type="entry name" value="BioY"/>
</dbReference>
<gene>
    <name evidence="4" type="ORF">CVT23_14610</name>
</gene>
<keyword evidence="3" id="KW-0812">Transmembrane</keyword>
<reference evidence="4 5" key="1">
    <citation type="submission" date="2017-11" db="EMBL/GenBank/DDBJ databases">
        <title>Draft genome sequence of Rhizobiales bacterium SY3-13.</title>
        <authorList>
            <person name="Sun C."/>
        </authorList>
    </citation>
    <scope>NUCLEOTIDE SEQUENCE [LARGE SCALE GENOMIC DNA]</scope>
    <source>
        <strain evidence="4 5">SY3-13</strain>
    </source>
</reference>
<dbReference type="OrthoDB" id="9803495at2"/>
<evidence type="ECO:0000256" key="3">
    <source>
        <dbReference type="SAM" id="Phobius"/>
    </source>
</evidence>
<dbReference type="EMBL" id="PHIG01000038">
    <property type="protein sequence ID" value="PJK28862.1"/>
    <property type="molecule type" value="Genomic_DNA"/>
</dbReference>
<dbReference type="AlphaFoldDB" id="A0A2M9FZG8"/>
<feature type="transmembrane region" description="Helical" evidence="3">
    <location>
        <begin position="132"/>
        <end position="153"/>
    </location>
</feature>
<accession>A0A2M9FZG8</accession>
<keyword evidence="3" id="KW-1133">Transmembrane helix</keyword>